<proteinExistence type="predicted"/>
<evidence type="ECO:0000313" key="1">
    <source>
        <dbReference type="EMBL" id="AFZ47796.1"/>
    </source>
</evidence>
<keyword evidence="2" id="KW-1185">Reference proteome</keyword>
<name>K9YLJ2_CYASC</name>
<evidence type="ECO:0000313" key="2">
    <source>
        <dbReference type="Proteomes" id="UP000010483"/>
    </source>
</evidence>
<reference evidence="2" key="1">
    <citation type="journal article" date="2013" name="Proc. Natl. Acad. Sci. U.S.A.">
        <title>Improving the coverage of the cyanobacterial phylum using diversity-driven genome sequencing.</title>
        <authorList>
            <person name="Shih P.M."/>
            <person name="Wu D."/>
            <person name="Latifi A."/>
            <person name="Axen S.D."/>
            <person name="Fewer D.P."/>
            <person name="Talla E."/>
            <person name="Calteau A."/>
            <person name="Cai F."/>
            <person name="Tandeau de Marsac N."/>
            <person name="Rippka R."/>
            <person name="Herdman M."/>
            <person name="Sivonen K."/>
            <person name="Coursin T."/>
            <person name="Laurent T."/>
            <person name="Goodwin L."/>
            <person name="Nolan M."/>
            <person name="Davenport K.W."/>
            <person name="Han C.S."/>
            <person name="Rubin E.M."/>
            <person name="Eisen J.A."/>
            <person name="Woyke T."/>
            <person name="Gugger M."/>
            <person name="Kerfeld C.A."/>
        </authorList>
    </citation>
    <scope>NUCLEOTIDE SEQUENCE [LARGE SCALE GENOMIC DNA]</scope>
    <source>
        <strain evidence="2">ATCC 29140 / PCC 7202</strain>
    </source>
</reference>
<organism evidence="1 2">
    <name type="scientific">Cyanobacterium stanieri (strain ATCC 29140 / PCC 7202)</name>
    <dbReference type="NCBI Taxonomy" id="292563"/>
    <lineage>
        <taxon>Bacteria</taxon>
        <taxon>Bacillati</taxon>
        <taxon>Cyanobacteriota</taxon>
        <taxon>Cyanophyceae</taxon>
        <taxon>Oscillatoriophycideae</taxon>
        <taxon>Chroococcales</taxon>
        <taxon>Geminocystaceae</taxon>
        <taxon>Cyanobacterium</taxon>
    </lineage>
</organism>
<gene>
    <name evidence="1" type="ordered locus">Cyast_1841</name>
</gene>
<accession>K9YLJ2</accession>
<dbReference type="STRING" id="292563.Cyast_1841"/>
<dbReference type="AlphaFoldDB" id="K9YLJ2"/>
<dbReference type="KEGG" id="csn:Cyast_1841"/>
<protein>
    <submittedName>
        <fullName evidence="1">Uncharacterized protein</fullName>
    </submittedName>
</protein>
<dbReference type="EMBL" id="CP003940">
    <property type="protein sequence ID" value="AFZ47796.1"/>
    <property type="molecule type" value="Genomic_DNA"/>
</dbReference>
<dbReference type="BioCyc" id="CSTA292563:G1353-1849-MONOMER"/>
<dbReference type="Proteomes" id="UP000010483">
    <property type="component" value="Chromosome"/>
</dbReference>
<dbReference type="HOGENOM" id="CLU_3042583_0_0_3"/>
<sequence length="54" mass="6445">MSNIYLKIIGSVTLLIILAHPTYDVMRDFANQRNGRMQSTHYEFSRYLRHRGFI</sequence>